<evidence type="ECO:0000313" key="2">
    <source>
        <dbReference type="EMBL" id="CAD7458343.1"/>
    </source>
</evidence>
<reference evidence="2" key="1">
    <citation type="submission" date="2020-11" db="EMBL/GenBank/DDBJ databases">
        <authorList>
            <person name="Tran Van P."/>
        </authorList>
    </citation>
    <scope>NUCLEOTIDE SEQUENCE</scope>
</reference>
<evidence type="ECO:0000256" key="1">
    <source>
        <dbReference type="SAM" id="Phobius"/>
    </source>
</evidence>
<gene>
    <name evidence="2" type="ORF">TTEB3V08_LOCUS6326</name>
</gene>
<keyword evidence="1" id="KW-1133">Transmembrane helix</keyword>
<dbReference type="EMBL" id="OE002217">
    <property type="protein sequence ID" value="CAD7458343.1"/>
    <property type="molecule type" value="Genomic_DNA"/>
</dbReference>
<feature type="transmembrane region" description="Helical" evidence="1">
    <location>
        <begin position="12"/>
        <end position="31"/>
    </location>
</feature>
<organism evidence="2">
    <name type="scientific">Timema tahoe</name>
    <dbReference type="NCBI Taxonomy" id="61484"/>
    <lineage>
        <taxon>Eukaryota</taxon>
        <taxon>Metazoa</taxon>
        <taxon>Ecdysozoa</taxon>
        <taxon>Arthropoda</taxon>
        <taxon>Hexapoda</taxon>
        <taxon>Insecta</taxon>
        <taxon>Pterygota</taxon>
        <taxon>Neoptera</taxon>
        <taxon>Polyneoptera</taxon>
        <taxon>Phasmatodea</taxon>
        <taxon>Timematodea</taxon>
        <taxon>Timematoidea</taxon>
        <taxon>Timematidae</taxon>
        <taxon>Timema</taxon>
    </lineage>
</organism>
<proteinExistence type="predicted"/>
<dbReference type="AlphaFoldDB" id="A0A7R9IH82"/>
<protein>
    <submittedName>
        <fullName evidence="2">Uncharacterized protein</fullName>
    </submittedName>
</protein>
<keyword evidence="1" id="KW-0472">Membrane</keyword>
<keyword evidence="1" id="KW-0812">Transmembrane</keyword>
<accession>A0A7R9IH82</accession>
<sequence length="71" mass="7892">MVIARKMTRAARIVSFRLLFIVGIPLLYYASFGPSGRSDEPDPYSHAADYKTALVAQNVAQVTSMEVVYTH</sequence>
<name>A0A7R9IH82_9NEOP</name>